<evidence type="ECO:0000313" key="1">
    <source>
        <dbReference type="EMBL" id="KNF09216.1"/>
    </source>
</evidence>
<dbReference type="RefSeq" id="WP_050354782.1">
    <property type="nucleotide sequence ID" value="NZ_LGSS01000004.1"/>
</dbReference>
<proteinExistence type="predicted"/>
<reference evidence="2" key="1">
    <citation type="submission" date="2015-07" db="EMBL/GenBank/DDBJ databases">
        <title>Draft genome sequence of the purine-degrading Gottschalkia purinilyticum DSM 1384 (formerly Clostridium purinilyticum).</title>
        <authorList>
            <person name="Poehlein A."/>
            <person name="Schiel-Bengelsdorf B."/>
            <person name="Bengelsdorf F.R."/>
            <person name="Daniel R."/>
            <person name="Duerre P."/>
        </authorList>
    </citation>
    <scope>NUCLEOTIDE SEQUENCE [LARGE SCALE GENOMIC DNA]</scope>
    <source>
        <strain evidence="2">DSM 1384</strain>
    </source>
</reference>
<dbReference type="Proteomes" id="UP000037267">
    <property type="component" value="Unassembled WGS sequence"/>
</dbReference>
<dbReference type="STRING" id="1503.CLPU_4c02620"/>
<name>A0A0L0WCN0_GOTPU</name>
<dbReference type="SUPFAM" id="SSF82171">
    <property type="entry name" value="DPP6 N-terminal domain-like"/>
    <property type="match status" value="1"/>
</dbReference>
<evidence type="ECO:0000313" key="2">
    <source>
        <dbReference type="Proteomes" id="UP000037267"/>
    </source>
</evidence>
<protein>
    <recommendedName>
        <fullName evidence="3">Lipoprotein</fullName>
    </recommendedName>
</protein>
<evidence type="ECO:0008006" key="3">
    <source>
        <dbReference type="Google" id="ProtNLM"/>
    </source>
</evidence>
<sequence length="461" mass="52794">MKLKSKGIKLILLIIFIISIFTGCNVGNDADAKDSSQGKTTVISENVSLDTRSEDSNLQVKEIDTIKITENVKTEDFKGSSDKEIFFNKNNALYGKNLETNKTRKIVDMKGFEVSEDGKRILLFKDKEVYVYDVMTNKMIPIEQDRGGYPSDDIRFMDHKGNYLAYTGDKDNEWKFGTFTIFDVNKKQYIYIDINDFIEKHNNNLIDAELQRNIENKLGQGSRKNRRYGTFQSILDKYNDSKSSFQAKSSVAIAKDEKTGETFDLVKGYSIKKIFNDKLYIDLSIGGKGGIYEVDFQGNMKEVLVTEDTNKNFISQIDFLDNNKLLYSGEYQGNSGIFVYDISNKNITKLIAGIKTEEGNSIPSYKLSPSKDKILIETLNKQYNNEYSTKIYAAEIIDGNLISPIKVLDNSKEESYSILEVVSHWTENSNKAMIYRTRQEKNGEETVNYLDKIRTFKFTKK</sequence>
<comment type="caution">
    <text evidence="1">The sequence shown here is derived from an EMBL/GenBank/DDBJ whole genome shotgun (WGS) entry which is preliminary data.</text>
</comment>
<gene>
    <name evidence="1" type="ORF">CLPU_4c02620</name>
</gene>
<organism evidence="1 2">
    <name type="scientific">Gottschalkia purinilytica</name>
    <name type="common">Clostridium purinilyticum</name>
    <dbReference type="NCBI Taxonomy" id="1503"/>
    <lineage>
        <taxon>Bacteria</taxon>
        <taxon>Bacillati</taxon>
        <taxon>Bacillota</taxon>
        <taxon>Tissierellia</taxon>
        <taxon>Tissierellales</taxon>
        <taxon>Gottschalkiaceae</taxon>
        <taxon>Gottschalkia</taxon>
    </lineage>
</organism>
<dbReference type="PROSITE" id="PS51257">
    <property type="entry name" value="PROKAR_LIPOPROTEIN"/>
    <property type="match status" value="1"/>
</dbReference>
<keyword evidence="2" id="KW-1185">Reference proteome</keyword>
<accession>A0A0L0WCN0</accession>
<dbReference type="EMBL" id="LGSS01000004">
    <property type="protein sequence ID" value="KNF09216.1"/>
    <property type="molecule type" value="Genomic_DNA"/>
</dbReference>
<dbReference type="AlphaFoldDB" id="A0A0L0WCN0"/>